<gene>
    <name evidence="1" type="ORF">METZ01_LOCUS63160</name>
</gene>
<dbReference type="AlphaFoldDB" id="A0A381T287"/>
<dbReference type="PANTHER" id="PTHR43434">
    <property type="entry name" value="PHOSPHOGLYCOLATE PHOSPHATASE"/>
    <property type="match status" value="1"/>
</dbReference>
<dbReference type="Gene3D" id="1.10.150.240">
    <property type="entry name" value="Putative phosphatase, domain 2"/>
    <property type="match status" value="1"/>
</dbReference>
<dbReference type="InterPro" id="IPR050155">
    <property type="entry name" value="HAD-like_hydrolase_sf"/>
</dbReference>
<dbReference type="InterPro" id="IPR023214">
    <property type="entry name" value="HAD_sf"/>
</dbReference>
<dbReference type="GO" id="GO:0005829">
    <property type="term" value="C:cytosol"/>
    <property type="evidence" value="ECO:0007669"/>
    <property type="project" value="TreeGrafter"/>
</dbReference>
<dbReference type="InterPro" id="IPR023198">
    <property type="entry name" value="PGP-like_dom2"/>
</dbReference>
<dbReference type="GO" id="GO:0006281">
    <property type="term" value="P:DNA repair"/>
    <property type="evidence" value="ECO:0007669"/>
    <property type="project" value="TreeGrafter"/>
</dbReference>
<dbReference type="Pfam" id="PF13419">
    <property type="entry name" value="HAD_2"/>
    <property type="match status" value="1"/>
</dbReference>
<dbReference type="SUPFAM" id="SSF56784">
    <property type="entry name" value="HAD-like"/>
    <property type="match status" value="1"/>
</dbReference>
<dbReference type="Gene3D" id="3.40.50.1000">
    <property type="entry name" value="HAD superfamily/HAD-like"/>
    <property type="match status" value="1"/>
</dbReference>
<dbReference type="InterPro" id="IPR006439">
    <property type="entry name" value="HAD-SF_hydro_IA"/>
</dbReference>
<dbReference type="InterPro" id="IPR041492">
    <property type="entry name" value="HAD_2"/>
</dbReference>
<organism evidence="1">
    <name type="scientific">marine metagenome</name>
    <dbReference type="NCBI Taxonomy" id="408172"/>
    <lineage>
        <taxon>unclassified sequences</taxon>
        <taxon>metagenomes</taxon>
        <taxon>ecological metagenomes</taxon>
    </lineage>
</organism>
<evidence type="ECO:0000313" key="1">
    <source>
        <dbReference type="EMBL" id="SVA10306.1"/>
    </source>
</evidence>
<evidence type="ECO:0008006" key="2">
    <source>
        <dbReference type="Google" id="ProtNLM"/>
    </source>
</evidence>
<reference evidence="1" key="1">
    <citation type="submission" date="2018-05" db="EMBL/GenBank/DDBJ databases">
        <authorList>
            <person name="Lanie J.A."/>
            <person name="Ng W.-L."/>
            <person name="Kazmierczak K.M."/>
            <person name="Andrzejewski T.M."/>
            <person name="Davidsen T.M."/>
            <person name="Wayne K.J."/>
            <person name="Tettelin H."/>
            <person name="Glass J.I."/>
            <person name="Rusch D."/>
            <person name="Podicherti R."/>
            <person name="Tsui H.-C.T."/>
            <person name="Winkler M.E."/>
        </authorList>
    </citation>
    <scope>NUCLEOTIDE SEQUENCE</scope>
</reference>
<dbReference type="NCBIfam" id="TIGR01549">
    <property type="entry name" value="HAD-SF-IA-v1"/>
    <property type="match status" value="1"/>
</dbReference>
<protein>
    <recommendedName>
        <fullName evidence="2">Phosphoglycolate phosphatase</fullName>
    </recommendedName>
</protein>
<proteinExistence type="predicted"/>
<dbReference type="PANTHER" id="PTHR43434:SF1">
    <property type="entry name" value="PHOSPHOGLYCOLATE PHOSPHATASE"/>
    <property type="match status" value="1"/>
</dbReference>
<name>A0A381T287_9ZZZZ</name>
<sequence>MDGTILRLEISTAAMNATREKLRQLFLEHGIDKTFRPVLATIRTSLQVLTERGAPADAIGRQAYRILDELEEDGAAHASICTGAETVLMDWHGSGRQMSLISNNGRAAVKRALTTSGLSPNMFASVVSRDDVICEKPHPEPVLKALRQLELLTEGASIVMIGDSINDMRSARAAVAAAPVRMSIATIAVGEQIHQDLGTEAGLVDRHAAGWMDLPQILDDLEA</sequence>
<dbReference type="InterPro" id="IPR036412">
    <property type="entry name" value="HAD-like_sf"/>
</dbReference>
<accession>A0A381T287</accession>
<dbReference type="EMBL" id="UINC01003915">
    <property type="protein sequence ID" value="SVA10306.1"/>
    <property type="molecule type" value="Genomic_DNA"/>
</dbReference>
<dbReference type="GO" id="GO:0008967">
    <property type="term" value="F:phosphoglycolate phosphatase activity"/>
    <property type="evidence" value="ECO:0007669"/>
    <property type="project" value="TreeGrafter"/>
</dbReference>